<evidence type="ECO:0000256" key="2">
    <source>
        <dbReference type="PROSITE-ProRule" id="PRU00023"/>
    </source>
</evidence>
<feature type="repeat" description="ANK" evidence="2">
    <location>
        <begin position="1040"/>
        <end position="1073"/>
    </location>
</feature>
<dbReference type="SUPFAM" id="SSF53167">
    <property type="entry name" value="Purine and uridine phosphorylases"/>
    <property type="match status" value="1"/>
</dbReference>
<reference evidence="7" key="2">
    <citation type="submission" date="2021-02" db="EMBL/GenBank/DDBJ databases">
        <title>Aspergillus puulaauensis MK2 genome sequence.</title>
        <authorList>
            <person name="Futagami T."/>
            <person name="Mori K."/>
            <person name="Kadooka C."/>
            <person name="Tanaka T."/>
        </authorList>
    </citation>
    <scope>NUCLEOTIDE SEQUENCE</scope>
    <source>
        <strain evidence="7">MK2</strain>
    </source>
</reference>
<dbReference type="Gene3D" id="3.40.50.300">
    <property type="entry name" value="P-loop containing nucleotide triphosphate hydrolases"/>
    <property type="match status" value="1"/>
</dbReference>
<dbReference type="Pfam" id="PF22939">
    <property type="entry name" value="WHD_GPIID"/>
    <property type="match status" value="1"/>
</dbReference>
<evidence type="ECO:0000313" key="8">
    <source>
        <dbReference type="Proteomes" id="UP000654913"/>
    </source>
</evidence>
<dbReference type="SMART" id="SM00248">
    <property type="entry name" value="ANK"/>
    <property type="match status" value="10"/>
</dbReference>
<name>A0A7R8AI99_9EURO</name>
<dbReference type="InterPro" id="IPR002110">
    <property type="entry name" value="Ankyrin_rpt"/>
</dbReference>
<dbReference type="OrthoDB" id="195446at2759"/>
<accession>A0A7R8AI99</accession>
<dbReference type="InterPro" id="IPR053137">
    <property type="entry name" value="NLR-like"/>
</dbReference>
<keyword evidence="2" id="KW-0040">ANK repeat</keyword>
<feature type="repeat" description="ANK" evidence="2">
    <location>
        <begin position="905"/>
        <end position="937"/>
    </location>
</feature>
<keyword evidence="8" id="KW-1185">Reference proteome</keyword>
<dbReference type="Gene3D" id="3.40.50.1580">
    <property type="entry name" value="Nucleoside phosphorylase domain"/>
    <property type="match status" value="1"/>
</dbReference>
<dbReference type="SUPFAM" id="SSF48403">
    <property type="entry name" value="Ankyrin repeat"/>
    <property type="match status" value="1"/>
</dbReference>
<feature type="repeat" description="ANK" evidence="2">
    <location>
        <begin position="1005"/>
        <end position="1037"/>
    </location>
</feature>
<dbReference type="Pfam" id="PF00023">
    <property type="entry name" value="Ank"/>
    <property type="match status" value="2"/>
</dbReference>
<dbReference type="InterPro" id="IPR056884">
    <property type="entry name" value="NPHP3-like_N"/>
</dbReference>
<evidence type="ECO:0008006" key="9">
    <source>
        <dbReference type="Google" id="ProtNLM"/>
    </source>
</evidence>
<dbReference type="PRINTS" id="PR01415">
    <property type="entry name" value="ANKYRIN"/>
</dbReference>
<dbReference type="PANTHER" id="PTHR46082">
    <property type="entry name" value="ATP/GTP-BINDING PROTEIN-RELATED"/>
    <property type="match status" value="1"/>
</dbReference>
<dbReference type="RefSeq" id="XP_041552050.1">
    <property type="nucleotide sequence ID" value="XM_041698912.1"/>
</dbReference>
<evidence type="ECO:0000256" key="1">
    <source>
        <dbReference type="ARBA" id="ARBA00022737"/>
    </source>
</evidence>
<dbReference type="PROSITE" id="PS50088">
    <property type="entry name" value="ANK_REPEAT"/>
    <property type="match status" value="7"/>
</dbReference>
<feature type="repeat" description="ANK" evidence="2">
    <location>
        <begin position="1108"/>
        <end position="1129"/>
    </location>
</feature>
<dbReference type="GO" id="GO:0003824">
    <property type="term" value="F:catalytic activity"/>
    <property type="evidence" value="ECO:0007669"/>
    <property type="project" value="InterPro"/>
</dbReference>
<evidence type="ECO:0000259" key="5">
    <source>
        <dbReference type="Pfam" id="PF22939"/>
    </source>
</evidence>
<dbReference type="AlphaFoldDB" id="A0A7R8AI99"/>
<dbReference type="Pfam" id="PF12796">
    <property type="entry name" value="Ank_2"/>
    <property type="match status" value="3"/>
</dbReference>
<dbReference type="InterPro" id="IPR027417">
    <property type="entry name" value="P-loop_NTPase"/>
</dbReference>
<dbReference type="PROSITE" id="PS50297">
    <property type="entry name" value="ANK_REP_REGION"/>
    <property type="match status" value="5"/>
</dbReference>
<evidence type="ECO:0000259" key="6">
    <source>
        <dbReference type="Pfam" id="PF24883"/>
    </source>
</evidence>
<feature type="domain" description="Nucleoside phosphorylase" evidence="4">
    <location>
        <begin position="43"/>
        <end position="308"/>
    </location>
</feature>
<dbReference type="KEGG" id="apuu:APUU_20288S"/>
<evidence type="ECO:0000259" key="4">
    <source>
        <dbReference type="Pfam" id="PF01048"/>
    </source>
</evidence>
<evidence type="ECO:0000256" key="3">
    <source>
        <dbReference type="SAM" id="MobiDB-lite"/>
    </source>
</evidence>
<keyword evidence="1" id="KW-0677">Repeat</keyword>
<dbReference type="PANTHER" id="PTHR46082:SF11">
    <property type="entry name" value="AAA+ ATPASE DOMAIN-CONTAINING PROTEIN-RELATED"/>
    <property type="match status" value="1"/>
</dbReference>
<dbReference type="SUPFAM" id="SSF52540">
    <property type="entry name" value="P-loop containing nucleoside triphosphate hydrolases"/>
    <property type="match status" value="1"/>
</dbReference>
<sequence length="1202" mass="132600">MMKRKRELHIDPLTPTPPSKYSIISSTAERGDDTVPLTPEDYTVGIICALPIEMAAVSAVLDSRHHNLPVRPSDHNTYTLGRIGPHNTVIACLPAGVYGTTSAAVVASNLLISFPSIRFGLLVGIGGGAPSNADIRLGDVVVSKPTAGSGGVVQYDYGKAVSSGYLLRTGMLNKPPQILLTAISRLQSDHMLTGSGLSERLSELAKKSSMFAHPGQDIDRLFHANYEHTDGQKACDECESSFLVARARRANDLPVIHYGLIASGNQVLKHAATRDRLAKELNILCFEMEAAGMIDHFPSLVIRGICDYSDSHKNKQWQPYAAAAAAAYARELLSIVPGRQIEQAPAFSASLPNAELVYRVSQWLTPMDFSAVHRDIISKRQEGTGEWLLKSDEYVAWLSGMQPTLFCHGIPGAGKTMMSSIVIQDIQMRFSDDGQVGIAYLYFNFKRHTEQSPTDMFAILLKQLVEEWPALPEALETLYEYHIRRGTRPVLYELTQMLLQIIGRFRRVFWIIDALDECADTDGARTTLLREIGRLQKQTTISLFVTSRPNPEIQSQFQGRLSMEIRASDKDIQRYLADQMPRLPLCVSQDPELQGIIKDEIVRAADGMFLLAQLHMDSLYDKTTRKSIRRALEELPEGIDELDDAYESAMLRITSQKYGFQKLARRVLLWITCAKRPLTTQELRHALAVEISEPEIDDENLTEVADMVSVCAGLVTIDQESNIIRLVHYTTQDYFQRTQQTWFPYAETEVAAVCIAYLSFSAFAPGHCYTDESFESRVEANRLFLYAACNWGYHARETSTVLGEIVLDFLENETRMSSSTQAMTVSSKKPGYSQDIPQHVTGLHLAAYFGLTNALITLLKNGHYPDREDTYGRTPLSWAAGNGQEASTKLLLASMRADPGSKDKNGESPLSWAAKLGHVSTLQAMLDKGADPNIPNASSQTPLSLAAQNGHTIAVKLLLSRGADANFKDRMSMSPLAWAACRGHFTVADVLLKQANIEPDLKHHSGQTPLSLAASEGHTGVLKHFLITHMEIDPNSRDDRGRSPLSWAAAKGHEAAVTLLLQDYRVDPDIPDKHGQTPLSLAAANGRATVTELLLANNKVNPVSVSEEGQTPLCFAAMHGHVSTVKVLLTKCEGDSIVPDVQDDCGRTSLLWAAKNGHERVVEALLETGRVNISLKDKGGHTSYDWARKNGHHAIVRLLVHQ</sequence>
<dbReference type="Proteomes" id="UP000654913">
    <property type="component" value="Chromosome 2"/>
</dbReference>
<dbReference type="Gene3D" id="1.25.40.20">
    <property type="entry name" value="Ankyrin repeat-containing domain"/>
    <property type="match status" value="4"/>
</dbReference>
<reference evidence="7" key="1">
    <citation type="submission" date="2021-01" db="EMBL/GenBank/DDBJ databases">
        <authorList>
            <consortium name="Aspergillus puulaauensis MK2 genome sequencing consortium"/>
            <person name="Kazuki M."/>
            <person name="Futagami T."/>
        </authorList>
    </citation>
    <scope>NUCLEOTIDE SEQUENCE</scope>
    <source>
        <strain evidence="7">MK2</strain>
    </source>
</reference>
<organism evidence="7 8">
    <name type="scientific">Aspergillus puulaauensis</name>
    <dbReference type="NCBI Taxonomy" id="1220207"/>
    <lineage>
        <taxon>Eukaryota</taxon>
        <taxon>Fungi</taxon>
        <taxon>Dikarya</taxon>
        <taxon>Ascomycota</taxon>
        <taxon>Pezizomycotina</taxon>
        <taxon>Eurotiomycetes</taxon>
        <taxon>Eurotiomycetidae</taxon>
        <taxon>Eurotiales</taxon>
        <taxon>Aspergillaceae</taxon>
        <taxon>Aspergillus</taxon>
    </lineage>
</organism>
<dbReference type="EMBL" id="AP024444">
    <property type="protein sequence ID" value="BCS19856.1"/>
    <property type="molecule type" value="Genomic_DNA"/>
</dbReference>
<feature type="region of interest" description="Disordered" evidence="3">
    <location>
        <begin position="1"/>
        <end position="21"/>
    </location>
</feature>
<dbReference type="InterPro" id="IPR035994">
    <property type="entry name" value="Nucleoside_phosphorylase_sf"/>
</dbReference>
<dbReference type="GeneID" id="64969861"/>
<dbReference type="InterPro" id="IPR054471">
    <property type="entry name" value="GPIID_WHD"/>
</dbReference>
<dbReference type="Pfam" id="PF24883">
    <property type="entry name" value="NPHP3_N"/>
    <property type="match status" value="1"/>
</dbReference>
<gene>
    <name evidence="7" type="ORF">APUU_20288S</name>
</gene>
<dbReference type="InterPro" id="IPR036770">
    <property type="entry name" value="Ankyrin_rpt-contain_sf"/>
</dbReference>
<dbReference type="GO" id="GO:0009116">
    <property type="term" value="P:nucleoside metabolic process"/>
    <property type="evidence" value="ECO:0007669"/>
    <property type="project" value="InterPro"/>
</dbReference>
<feature type="domain" description="Nephrocystin 3-like N-terminal" evidence="6">
    <location>
        <begin position="383"/>
        <end position="548"/>
    </location>
</feature>
<evidence type="ECO:0000313" key="7">
    <source>
        <dbReference type="EMBL" id="BCS19856.1"/>
    </source>
</evidence>
<dbReference type="InterPro" id="IPR000845">
    <property type="entry name" value="Nucleoside_phosphorylase_d"/>
</dbReference>
<dbReference type="Pfam" id="PF01048">
    <property type="entry name" value="PNP_UDP_1"/>
    <property type="match status" value="1"/>
</dbReference>
<feature type="domain" description="GPI inositol-deacylase winged helix" evidence="5">
    <location>
        <begin position="654"/>
        <end position="736"/>
    </location>
</feature>
<feature type="repeat" description="ANK" evidence="2">
    <location>
        <begin position="1074"/>
        <end position="1098"/>
    </location>
</feature>
<feature type="repeat" description="ANK" evidence="2">
    <location>
        <begin position="1145"/>
        <end position="1169"/>
    </location>
</feature>
<protein>
    <recommendedName>
        <fullName evidence="9">Nucleoside phosphorylase domain-containing protein</fullName>
    </recommendedName>
</protein>
<feature type="repeat" description="ANK" evidence="2">
    <location>
        <begin position="938"/>
        <end position="970"/>
    </location>
</feature>
<proteinExistence type="predicted"/>